<dbReference type="Pfam" id="PF15028">
    <property type="entry name" value="PTCRA"/>
    <property type="match status" value="1"/>
</dbReference>
<reference evidence="2" key="3">
    <citation type="submission" date="2025-09" db="UniProtKB">
        <authorList>
            <consortium name="Ensembl"/>
        </authorList>
    </citation>
    <scope>IDENTIFICATION</scope>
</reference>
<reference evidence="2" key="2">
    <citation type="submission" date="2025-08" db="UniProtKB">
        <authorList>
            <consortium name="Ensembl"/>
        </authorList>
    </citation>
    <scope>IDENTIFICATION</scope>
</reference>
<dbReference type="Bgee" id="ENSMODG00000038338">
    <property type="expression patterns" value="Expressed in liver and 5 other cell types or tissues"/>
</dbReference>
<name>A0A5F8G9E5_MONDO</name>
<keyword evidence="3" id="KW-1185">Reference proteome</keyword>
<proteinExistence type="predicted"/>
<dbReference type="SUPFAM" id="SSF48726">
    <property type="entry name" value="Immunoglobulin"/>
    <property type="match status" value="1"/>
</dbReference>
<sequence length="195" mass="20591">MAGPWLLLLLTLGTPALPTGSCTAPFPSMAPPLTLLVDGQPKTLVICLVFDVSPSFGDGSIWFSSGNGTTLEAFTYGPSPAGDGTWSSMAQLSLPAEELASWEPLVCHAGPGWKNQGPSTPPLQLSGMGQGTSTFLPNSLSQALILEVIRLILFKLLIFDVLMTCSHLRMIGVRAPPCNKRKVPSHASLPFFLSG</sequence>
<dbReference type="AlphaFoldDB" id="A0A5F8G9E5"/>
<dbReference type="FunCoup" id="A0A5F8G9E5">
    <property type="interactions" value="3"/>
</dbReference>
<evidence type="ECO:0008006" key="4">
    <source>
        <dbReference type="Google" id="ProtNLM"/>
    </source>
</evidence>
<evidence type="ECO:0000313" key="3">
    <source>
        <dbReference type="Proteomes" id="UP000002280"/>
    </source>
</evidence>
<organism evidence="2 3">
    <name type="scientific">Monodelphis domestica</name>
    <name type="common">Gray short-tailed opossum</name>
    <dbReference type="NCBI Taxonomy" id="13616"/>
    <lineage>
        <taxon>Eukaryota</taxon>
        <taxon>Metazoa</taxon>
        <taxon>Chordata</taxon>
        <taxon>Craniata</taxon>
        <taxon>Vertebrata</taxon>
        <taxon>Euteleostomi</taxon>
        <taxon>Mammalia</taxon>
        <taxon>Metatheria</taxon>
        <taxon>Didelphimorphia</taxon>
        <taxon>Didelphidae</taxon>
        <taxon>Monodelphis</taxon>
    </lineage>
</organism>
<dbReference type="InterPro" id="IPR036179">
    <property type="entry name" value="Ig-like_dom_sf"/>
</dbReference>
<evidence type="ECO:0000256" key="1">
    <source>
        <dbReference type="SAM" id="SignalP"/>
    </source>
</evidence>
<dbReference type="InParanoid" id="A0A5F8G9E5"/>
<dbReference type="Ensembl" id="ENSMODT00000070192.1">
    <property type="protein sequence ID" value="ENSMODP00000044135.1"/>
    <property type="gene ID" value="ENSMODG00000038338.1"/>
</dbReference>
<accession>A0A5F8G9E5</accession>
<dbReference type="PANTHER" id="PTHR37866:SF1">
    <property type="entry name" value="PRE T-CELL ANTIGEN RECEPTOR ALPHA"/>
    <property type="match status" value="1"/>
</dbReference>
<dbReference type="GeneTree" id="ENSGT00390000007712"/>
<reference evidence="2 3" key="1">
    <citation type="journal article" date="2007" name="Nature">
        <title>Genome of the marsupial Monodelphis domestica reveals innovation in non-coding sequences.</title>
        <authorList>
            <person name="Mikkelsen T.S."/>
            <person name="Wakefield M.J."/>
            <person name="Aken B."/>
            <person name="Amemiya C.T."/>
            <person name="Chang J.L."/>
            <person name="Duke S."/>
            <person name="Garber M."/>
            <person name="Gentles A.J."/>
            <person name="Goodstadt L."/>
            <person name="Heger A."/>
            <person name="Jurka J."/>
            <person name="Kamal M."/>
            <person name="Mauceli E."/>
            <person name="Searle S.M."/>
            <person name="Sharpe T."/>
            <person name="Baker M.L."/>
            <person name="Batzer M.A."/>
            <person name="Benos P.V."/>
            <person name="Belov K."/>
            <person name="Clamp M."/>
            <person name="Cook A."/>
            <person name="Cuff J."/>
            <person name="Das R."/>
            <person name="Davidow L."/>
            <person name="Deakin J.E."/>
            <person name="Fazzari M.J."/>
            <person name="Glass J.L."/>
            <person name="Grabherr M."/>
            <person name="Greally J.M."/>
            <person name="Gu W."/>
            <person name="Hore T.A."/>
            <person name="Huttley G.A."/>
            <person name="Kleber M."/>
            <person name="Jirtle R.L."/>
            <person name="Koina E."/>
            <person name="Lee J.T."/>
            <person name="Mahony S."/>
            <person name="Marra M.A."/>
            <person name="Miller R.D."/>
            <person name="Nicholls R.D."/>
            <person name="Oda M."/>
            <person name="Papenfuss A.T."/>
            <person name="Parra Z.E."/>
            <person name="Pollock D.D."/>
            <person name="Ray D.A."/>
            <person name="Schein J.E."/>
            <person name="Speed T.P."/>
            <person name="Thompson K."/>
            <person name="VandeBerg J.L."/>
            <person name="Wade C.M."/>
            <person name="Walker J.A."/>
            <person name="Waters P.D."/>
            <person name="Webber C."/>
            <person name="Weidman J.R."/>
            <person name="Xie X."/>
            <person name="Zody M.C."/>
            <person name="Baldwin J."/>
            <person name="Abdouelleil A."/>
            <person name="Abdulkadir J."/>
            <person name="Abebe A."/>
            <person name="Abera B."/>
            <person name="Abreu J."/>
            <person name="Acer S.C."/>
            <person name="Aftuck L."/>
            <person name="Alexander A."/>
            <person name="An P."/>
            <person name="Anderson E."/>
            <person name="Anderson S."/>
            <person name="Arachi H."/>
            <person name="Azer M."/>
            <person name="Bachantsang P."/>
            <person name="Barry A."/>
            <person name="Bayul T."/>
            <person name="Berlin A."/>
            <person name="Bessette D."/>
            <person name="Bloom T."/>
            <person name="Bloom T."/>
            <person name="Boguslavskiy L."/>
            <person name="Bonnet C."/>
            <person name="Boukhgalter B."/>
            <person name="Bourzgui I."/>
            <person name="Brown A."/>
            <person name="Cahill P."/>
            <person name="Channer S."/>
            <person name="Cheshatsang Y."/>
            <person name="Chuda L."/>
            <person name="Citroen M."/>
            <person name="Collymore A."/>
            <person name="Cooke P."/>
            <person name="Costello M."/>
            <person name="D'Aco K."/>
            <person name="Daza R."/>
            <person name="De Haan G."/>
            <person name="DeGray S."/>
            <person name="DeMaso C."/>
            <person name="Dhargay N."/>
            <person name="Dooley K."/>
            <person name="Dooley E."/>
            <person name="Doricent M."/>
            <person name="Dorje P."/>
            <person name="Dorjee K."/>
            <person name="Dupes A."/>
            <person name="Elong R."/>
            <person name="Falk J."/>
            <person name="Farina A."/>
            <person name="Faro S."/>
            <person name="Ferguson D."/>
            <person name="Fisher S."/>
            <person name="Foley C.D."/>
            <person name="Franke A."/>
            <person name="Friedrich D."/>
            <person name="Gadbois L."/>
            <person name="Gearin G."/>
            <person name="Gearin C.R."/>
            <person name="Giannoukos G."/>
            <person name="Goode T."/>
            <person name="Graham J."/>
            <person name="Grandbois E."/>
            <person name="Grewal S."/>
            <person name="Gyaltsen K."/>
            <person name="Hafez N."/>
            <person name="Hagos B."/>
            <person name="Hall J."/>
            <person name="Henson C."/>
            <person name="Hollinger A."/>
            <person name="Honan T."/>
            <person name="Huard M.D."/>
            <person name="Hughes L."/>
            <person name="Hurhula B."/>
            <person name="Husby M.E."/>
            <person name="Kamat A."/>
            <person name="Kanga B."/>
            <person name="Kashin S."/>
            <person name="Khazanovich D."/>
            <person name="Kisner P."/>
            <person name="Lance K."/>
            <person name="Lara M."/>
            <person name="Lee W."/>
            <person name="Lennon N."/>
            <person name="Letendre F."/>
            <person name="LeVine R."/>
            <person name="Lipovsky A."/>
            <person name="Liu X."/>
            <person name="Liu J."/>
            <person name="Liu S."/>
            <person name="Lokyitsang T."/>
            <person name="Lokyitsang Y."/>
            <person name="Lubonja R."/>
            <person name="Lui A."/>
            <person name="MacDonald P."/>
            <person name="Magnisalis V."/>
            <person name="Maru K."/>
            <person name="Matthews C."/>
            <person name="McCusker W."/>
            <person name="McDonough S."/>
            <person name="Mehta T."/>
            <person name="Meldrim J."/>
            <person name="Meneus L."/>
            <person name="Mihai O."/>
            <person name="Mihalev A."/>
            <person name="Mihova T."/>
            <person name="Mittelman R."/>
            <person name="Mlenga V."/>
            <person name="Montmayeur A."/>
            <person name="Mulrain L."/>
            <person name="Navidi A."/>
            <person name="Naylor J."/>
            <person name="Negash T."/>
            <person name="Nguyen T."/>
            <person name="Nguyen N."/>
            <person name="Nicol R."/>
            <person name="Norbu C."/>
            <person name="Norbu N."/>
            <person name="Novod N."/>
            <person name="O'Neill B."/>
            <person name="Osman S."/>
            <person name="Markiewicz E."/>
            <person name="Oyono O.L."/>
            <person name="Patti C."/>
            <person name="Phunkhang P."/>
            <person name="Pierre F."/>
            <person name="Priest M."/>
            <person name="Raghuraman S."/>
            <person name="Rege F."/>
            <person name="Reyes R."/>
            <person name="Rise C."/>
            <person name="Rogov P."/>
            <person name="Ross K."/>
            <person name="Ryan E."/>
            <person name="Settipalli S."/>
            <person name="Shea T."/>
            <person name="Sherpa N."/>
            <person name="Shi L."/>
            <person name="Shih D."/>
            <person name="Sparrow T."/>
            <person name="Spaulding J."/>
            <person name="Stalker J."/>
            <person name="Stange-Thomann N."/>
            <person name="Stavropoulos S."/>
            <person name="Stone C."/>
            <person name="Strader C."/>
            <person name="Tesfaye S."/>
            <person name="Thomson T."/>
            <person name="Thoulutsang Y."/>
            <person name="Thoulutsang D."/>
            <person name="Topham K."/>
            <person name="Topping I."/>
            <person name="Tsamla T."/>
            <person name="Vassiliev H."/>
            <person name="Vo A."/>
            <person name="Wangchuk T."/>
            <person name="Wangdi T."/>
            <person name="Weiand M."/>
            <person name="Wilkinson J."/>
            <person name="Wilson A."/>
            <person name="Yadav S."/>
            <person name="Young G."/>
            <person name="Yu Q."/>
            <person name="Zembek L."/>
            <person name="Zhong D."/>
            <person name="Zimmer A."/>
            <person name="Zwirko Z."/>
            <person name="Jaffe D.B."/>
            <person name="Alvarez P."/>
            <person name="Brockman W."/>
            <person name="Butler J."/>
            <person name="Chin C."/>
            <person name="Gnerre S."/>
            <person name="MacCallum I."/>
            <person name="Graves J.A."/>
            <person name="Ponting C.P."/>
            <person name="Breen M."/>
            <person name="Samollow P.B."/>
            <person name="Lander E.S."/>
            <person name="Lindblad-Toh K."/>
        </authorList>
    </citation>
    <scope>NUCLEOTIDE SEQUENCE [LARGE SCALE GENOMIC DNA]</scope>
</reference>
<evidence type="ECO:0000313" key="2">
    <source>
        <dbReference type="Ensembl" id="ENSMODP00000044135.1"/>
    </source>
</evidence>
<dbReference type="GO" id="GO:0070242">
    <property type="term" value="P:thymocyte apoptotic process"/>
    <property type="evidence" value="ECO:0007669"/>
    <property type="project" value="Ensembl"/>
</dbReference>
<dbReference type="OMA" id="WEEGSYP"/>
<feature type="chain" id="PRO_5023835028" description="Pre T cell antigen receptor alpha" evidence="1">
    <location>
        <begin position="19"/>
        <end position="195"/>
    </location>
</feature>
<dbReference type="GO" id="GO:0070244">
    <property type="term" value="P:negative regulation of thymocyte apoptotic process"/>
    <property type="evidence" value="ECO:0007669"/>
    <property type="project" value="Ensembl"/>
</dbReference>
<keyword evidence="1" id="KW-0732">Signal</keyword>
<dbReference type="Gene3D" id="2.60.40.10">
    <property type="entry name" value="Immunoglobulins"/>
    <property type="match status" value="1"/>
</dbReference>
<dbReference type="STRING" id="13616.ENSMODP00000044135"/>
<protein>
    <recommendedName>
        <fullName evidence="4">Pre T cell antigen receptor alpha</fullName>
    </recommendedName>
</protein>
<dbReference type="PANTHER" id="PTHR37866">
    <property type="entry name" value="PRE T-CELL ANTIGEN RECEPTOR ALPHA"/>
    <property type="match status" value="1"/>
</dbReference>
<dbReference type="InterPro" id="IPR013783">
    <property type="entry name" value="Ig-like_fold"/>
</dbReference>
<dbReference type="Proteomes" id="UP000002280">
    <property type="component" value="Chromosome 2"/>
</dbReference>
<feature type="signal peptide" evidence="1">
    <location>
        <begin position="1"/>
        <end position="18"/>
    </location>
</feature>
<dbReference type="InterPro" id="IPR027834">
    <property type="entry name" value="PTCRA"/>
</dbReference>